<keyword evidence="5" id="KW-0175">Coiled coil</keyword>
<dbReference type="FunFam" id="1.10.287.950:FF:000001">
    <property type="entry name" value="Methyl-accepting chemotaxis sensory transducer"/>
    <property type="match status" value="1"/>
</dbReference>
<dbReference type="GO" id="GO:0004888">
    <property type="term" value="F:transmembrane signaling receptor activity"/>
    <property type="evidence" value="ECO:0007669"/>
    <property type="project" value="InterPro"/>
</dbReference>
<protein>
    <submittedName>
        <fullName evidence="10">HAMP domain-containing protein</fullName>
    </submittedName>
</protein>
<dbReference type="EMBL" id="WNWM01000002">
    <property type="protein sequence ID" value="MUI14432.1"/>
    <property type="molecule type" value="Genomic_DNA"/>
</dbReference>
<dbReference type="GO" id="GO:0007165">
    <property type="term" value="P:signal transduction"/>
    <property type="evidence" value="ECO:0007669"/>
    <property type="project" value="UniProtKB-KW"/>
</dbReference>
<evidence type="ECO:0000256" key="6">
    <source>
        <dbReference type="SAM" id="MobiDB-lite"/>
    </source>
</evidence>
<dbReference type="CDD" id="cd11386">
    <property type="entry name" value="MCP_signal"/>
    <property type="match status" value="1"/>
</dbReference>
<dbReference type="InterPro" id="IPR004089">
    <property type="entry name" value="MCPsignal_dom"/>
</dbReference>
<accession>A0A6I3XML0</accession>
<dbReference type="Pfam" id="PF00015">
    <property type="entry name" value="MCPsignal"/>
    <property type="match status" value="1"/>
</dbReference>
<evidence type="ECO:0000259" key="9">
    <source>
        <dbReference type="PROSITE" id="PS50885"/>
    </source>
</evidence>
<keyword evidence="7" id="KW-0812">Transmembrane</keyword>
<evidence type="ECO:0000256" key="3">
    <source>
        <dbReference type="ARBA" id="ARBA00029447"/>
    </source>
</evidence>
<evidence type="ECO:0000256" key="7">
    <source>
        <dbReference type="SAM" id="Phobius"/>
    </source>
</evidence>
<dbReference type="InterPro" id="IPR003660">
    <property type="entry name" value="HAMP_dom"/>
</dbReference>
<dbReference type="PANTHER" id="PTHR43531">
    <property type="entry name" value="PROTEIN ICFG"/>
    <property type="match status" value="1"/>
</dbReference>
<reference evidence="10 11" key="1">
    <citation type="submission" date="2019-11" db="EMBL/GenBank/DDBJ databases">
        <title>Draft Genome Sequences of Six Type Strains of the Genus Massilia.</title>
        <authorList>
            <person name="Miess H."/>
            <person name="Frediansyah A."/>
            <person name="Goeker M."/>
            <person name="Gross H."/>
        </authorList>
    </citation>
    <scope>NUCLEOTIDE SEQUENCE [LARGE SCALE GENOMIC DNA]</scope>
    <source>
        <strain evidence="10 11">DSM 17513</strain>
    </source>
</reference>
<comment type="caution">
    <text evidence="10">The sequence shown here is derived from an EMBL/GenBank/DDBJ whole genome shotgun (WGS) entry which is preliminary data.</text>
</comment>
<dbReference type="PROSITE" id="PS50885">
    <property type="entry name" value="HAMP"/>
    <property type="match status" value="1"/>
</dbReference>
<feature type="domain" description="Methyl-accepting transducer" evidence="8">
    <location>
        <begin position="270"/>
        <end position="499"/>
    </location>
</feature>
<keyword evidence="2" id="KW-0488">Methylation</keyword>
<dbReference type="SUPFAM" id="SSF58104">
    <property type="entry name" value="Methyl-accepting chemotaxis protein (MCP) signaling domain"/>
    <property type="match status" value="1"/>
</dbReference>
<gene>
    <name evidence="10" type="ORF">GJV26_18495</name>
</gene>
<feature type="domain" description="HAMP" evidence="9">
    <location>
        <begin position="213"/>
        <end position="265"/>
    </location>
</feature>
<dbReference type="SMART" id="SM00283">
    <property type="entry name" value="MA"/>
    <property type="match status" value="1"/>
</dbReference>
<dbReference type="GO" id="GO:0006935">
    <property type="term" value="P:chemotaxis"/>
    <property type="evidence" value="ECO:0007669"/>
    <property type="project" value="InterPro"/>
</dbReference>
<feature type="region of interest" description="Disordered" evidence="6">
    <location>
        <begin position="282"/>
        <end position="306"/>
    </location>
</feature>
<dbReference type="AlphaFoldDB" id="A0A6I3XML0"/>
<evidence type="ECO:0000256" key="5">
    <source>
        <dbReference type="SAM" id="Coils"/>
    </source>
</evidence>
<dbReference type="InterPro" id="IPR024478">
    <property type="entry name" value="HlyB_4HB_MCP"/>
</dbReference>
<dbReference type="GO" id="GO:0005886">
    <property type="term" value="C:plasma membrane"/>
    <property type="evidence" value="ECO:0007669"/>
    <property type="project" value="TreeGrafter"/>
</dbReference>
<dbReference type="InterPro" id="IPR051310">
    <property type="entry name" value="MCP_chemotaxis"/>
</dbReference>
<dbReference type="PRINTS" id="PR00260">
    <property type="entry name" value="CHEMTRNSDUCR"/>
</dbReference>
<dbReference type="PANTHER" id="PTHR43531:SF14">
    <property type="entry name" value="METHYL-ACCEPTING CHEMOTAXIS PROTEIN I-RELATED"/>
    <property type="match status" value="1"/>
</dbReference>
<feature type="transmembrane region" description="Helical" evidence="7">
    <location>
        <begin position="191"/>
        <end position="212"/>
    </location>
</feature>
<evidence type="ECO:0000256" key="2">
    <source>
        <dbReference type="ARBA" id="ARBA00022481"/>
    </source>
</evidence>
<dbReference type="Proteomes" id="UP000431684">
    <property type="component" value="Unassembled WGS sequence"/>
</dbReference>
<evidence type="ECO:0000256" key="1">
    <source>
        <dbReference type="ARBA" id="ARBA00004370"/>
    </source>
</evidence>
<name>A0A6I3XML0_9BURK</name>
<keyword evidence="7" id="KW-0472">Membrane</keyword>
<sequence>MQWFRDLKIARKLLLAFAVVQLLMLVLGIACLQSMSRINDASSDLAENWLPSVRAVMQVRNDVGDLRRQELAFLMADDPQERNRFSQQMDTTKAAAGTNIANYEKLISSPEERAQFNVFAGSWQGFLAEHGKVMDLARQGRNDEARAIANGAITRLLREINTTLDGLVRVNVTGGDKASAAATQLYESTRMWTIALLVGAVTAGIALALWVAGIVSKPLREAVDVARTVAGGDLTRPIDVRSRDETGELMMALRDMTASLQTLVAQVRTGTETISTASSQIAAGNQDLSSRTEQQASSLEETASSMEELTSTVRQNADNARQANQLAQSASGIAVRGGQVVGEVVGTMASINQASQRIVEIIGTIDSIAFQTNILALNAAVEAARAGEQGRGFAVVASEVRNLAHRSAAAAKDIKQLIGDSVQKVDAGSRLVDEAGNTMREIVASIARVSNIVSEITAASNEQSTGIEQVNEAVVQMDQVTQQNAALVEQSAAAAEAMQQQAERLAALVATFRVNADAMAGVAAQAVVAPVRAATRPALPRAAGKDAWETY</sequence>
<evidence type="ECO:0000313" key="10">
    <source>
        <dbReference type="EMBL" id="MUI14432.1"/>
    </source>
</evidence>
<keyword evidence="4" id="KW-0807">Transducer</keyword>
<proteinExistence type="inferred from homology"/>
<comment type="similarity">
    <text evidence="3">Belongs to the methyl-accepting chemotaxis (MCP) protein family.</text>
</comment>
<evidence type="ECO:0000313" key="11">
    <source>
        <dbReference type="Proteomes" id="UP000431684"/>
    </source>
</evidence>
<dbReference type="Pfam" id="PF12729">
    <property type="entry name" value="4HB_MCP_1"/>
    <property type="match status" value="1"/>
</dbReference>
<dbReference type="PROSITE" id="PS51257">
    <property type="entry name" value="PROKAR_LIPOPROTEIN"/>
    <property type="match status" value="1"/>
</dbReference>
<evidence type="ECO:0000256" key="4">
    <source>
        <dbReference type="PROSITE-ProRule" id="PRU00284"/>
    </source>
</evidence>
<dbReference type="Gene3D" id="1.10.287.950">
    <property type="entry name" value="Methyl-accepting chemotaxis protein"/>
    <property type="match status" value="1"/>
</dbReference>
<evidence type="ECO:0000259" key="8">
    <source>
        <dbReference type="PROSITE" id="PS50111"/>
    </source>
</evidence>
<feature type="coiled-coil region" evidence="5">
    <location>
        <begin position="470"/>
        <end position="508"/>
    </location>
</feature>
<organism evidence="10 11">
    <name type="scientific">Pseudoduganella dura</name>
    <dbReference type="NCBI Taxonomy" id="321982"/>
    <lineage>
        <taxon>Bacteria</taxon>
        <taxon>Pseudomonadati</taxon>
        <taxon>Pseudomonadota</taxon>
        <taxon>Betaproteobacteria</taxon>
        <taxon>Burkholderiales</taxon>
        <taxon>Oxalobacteraceae</taxon>
        <taxon>Telluria group</taxon>
        <taxon>Pseudoduganella</taxon>
    </lineage>
</organism>
<dbReference type="SMART" id="SM00304">
    <property type="entry name" value="HAMP"/>
    <property type="match status" value="1"/>
</dbReference>
<dbReference type="OrthoDB" id="9763018at2"/>
<dbReference type="CDD" id="cd19411">
    <property type="entry name" value="MCP2201-like_sensor"/>
    <property type="match status" value="1"/>
</dbReference>
<dbReference type="Pfam" id="PF00672">
    <property type="entry name" value="HAMP"/>
    <property type="match status" value="1"/>
</dbReference>
<keyword evidence="7" id="KW-1133">Transmembrane helix</keyword>
<dbReference type="PROSITE" id="PS50111">
    <property type="entry name" value="CHEMOTAXIS_TRANSDUC_2"/>
    <property type="match status" value="1"/>
</dbReference>
<keyword evidence="11" id="KW-1185">Reference proteome</keyword>
<dbReference type="CDD" id="cd06225">
    <property type="entry name" value="HAMP"/>
    <property type="match status" value="1"/>
</dbReference>
<dbReference type="InterPro" id="IPR047347">
    <property type="entry name" value="YvaQ-like_sensor"/>
</dbReference>
<dbReference type="InterPro" id="IPR004090">
    <property type="entry name" value="Chemotax_Me-accpt_rcpt"/>
</dbReference>
<dbReference type="RefSeq" id="WP_155710125.1">
    <property type="nucleotide sequence ID" value="NZ_BMWU01000036.1"/>
</dbReference>
<comment type="subcellular location">
    <subcellularLocation>
        <location evidence="1">Membrane</location>
    </subcellularLocation>
</comment>